<keyword evidence="1 2" id="KW-0378">Hydrolase</keyword>
<evidence type="ECO:0000256" key="2">
    <source>
        <dbReference type="HAMAP-Rule" id="MF_01940"/>
    </source>
</evidence>
<dbReference type="PANTHER" id="PTHR35561:SF1">
    <property type="entry name" value="RNA 2',3'-CYCLIC PHOSPHODIESTERASE"/>
    <property type="match status" value="1"/>
</dbReference>
<evidence type="ECO:0000313" key="4">
    <source>
        <dbReference type="EMBL" id="SHM13892.1"/>
    </source>
</evidence>
<evidence type="ECO:0000256" key="1">
    <source>
        <dbReference type="ARBA" id="ARBA00022801"/>
    </source>
</evidence>
<dbReference type="NCBIfam" id="TIGR02258">
    <property type="entry name" value="2_5_ligase"/>
    <property type="match status" value="1"/>
</dbReference>
<feature type="short sequence motif" description="HXTX 1" evidence="2">
    <location>
        <begin position="39"/>
        <end position="42"/>
    </location>
</feature>
<gene>
    <name evidence="3" type="ORF">HCU01_16950</name>
    <name evidence="4" type="ORF">SAMN05660971_02288</name>
</gene>
<dbReference type="InterPro" id="IPR004175">
    <property type="entry name" value="RNA_CPDase"/>
</dbReference>
<dbReference type="Pfam" id="PF13563">
    <property type="entry name" value="2_5_RNA_ligase2"/>
    <property type="match status" value="1"/>
</dbReference>
<organism evidence="4 5">
    <name type="scientific">Halomonas cupida</name>
    <dbReference type="NCBI Taxonomy" id="44933"/>
    <lineage>
        <taxon>Bacteria</taxon>
        <taxon>Pseudomonadati</taxon>
        <taxon>Pseudomonadota</taxon>
        <taxon>Gammaproteobacteria</taxon>
        <taxon>Oceanospirillales</taxon>
        <taxon>Halomonadaceae</taxon>
        <taxon>Halomonas</taxon>
    </lineage>
</organism>
<evidence type="ECO:0000313" key="5">
    <source>
        <dbReference type="Proteomes" id="UP000184123"/>
    </source>
</evidence>
<reference evidence="3 6" key="2">
    <citation type="submission" date="2019-07" db="EMBL/GenBank/DDBJ databases">
        <title>Whole genome shotgun sequence of Halomonas cupida NBRC 102219.</title>
        <authorList>
            <person name="Hosoyama A."/>
            <person name="Uohara A."/>
            <person name="Ohji S."/>
            <person name="Ichikawa N."/>
        </authorList>
    </citation>
    <scope>NUCLEOTIDE SEQUENCE [LARGE SCALE GENOMIC DNA]</scope>
    <source>
        <strain evidence="3 6">NBRC 102219</strain>
    </source>
</reference>
<proteinExistence type="inferred from homology"/>
<dbReference type="AlphaFoldDB" id="A0A1M7GBX6"/>
<dbReference type="OrthoDB" id="7061261at2"/>
<protein>
    <recommendedName>
        <fullName evidence="2">RNA 2',3'-cyclic phosphodiesterase</fullName>
        <shortName evidence="2">RNA 2',3'-CPDase</shortName>
        <ecNumber evidence="2">3.1.4.58</ecNumber>
    </recommendedName>
</protein>
<dbReference type="EMBL" id="FRCA01000005">
    <property type="protein sequence ID" value="SHM13892.1"/>
    <property type="molecule type" value="Genomic_DNA"/>
</dbReference>
<dbReference type="SUPFAM" id="SSF55144">
    <property type="entry name" value="LigT-like"/>
    <property type="match status" value="1"/>
</dbReference>
<dbReference type="Proteomes" id="UP000184123">
    <property type="component" value="Unassembled WGS sequence"/>
</dbReference>
<dbReference type="Proteomes" id="UP000321726">
    <property type="component" value="Unassembled WGS sequence"/>
</dbReference>
<dbReference type="RefSeq" id="WP_073435317.1">
    <property type="nucleotide sequence ID" value="NZ_BJXU01000056.1"/>
</dbReference>
<comment type="function">
    <text evidence="2">Hydrolyzes RNA 2',3'-cyclic phosphodiester to an RNA 2'-phosphomonoester.</text>
</comment>
<dbReference type="STRING" id="44933.SAMN05660971_02288"/>
<accession>A0A1M7GBX6</accession>
<dbReference type="EC" id="3.1.4.58" evidence="2"/>
<keyword evidence="4" id="KW-0436">Ligase</keyword>
<dbReference type="PANTHER" id="PTHR35561">
    <property type="entry name" value="RNA 2',3'-CYCLIC PHOSPHODIESTERASE"/>
    <property type="match status" value="1"/>
</dbReference>
<name>A0A1M7GBX6_9GAMM</name>
<dbReference type="InterPro" id="IPR009097">
    <property type="entry name" value="Cyclic_Pdiesterase"/>
</dbReference>
<evidence type="ECO:0000313" key="3">
    <source>
        <dbReference type="EMBL" id="GEN23746.1"/>
    </source>
</evidence>
<evidence type="ECO:0000313" key="6">
    <source>
        <dbReference type="Proteomes" id="UP000321726"/>
    </source>
</evidence>
<comment type="similarity">
    <text evidence="2">Belongs to the 2H phosphoesterase superfamily. ThpR family.</text>
</comment>
<dbReference type="GO" id="GO:0004113">
    <property type="term" value="F:2',3'-cyclic-nucleotide 3'-phosphodiesterase activity"/>
    <property type="evidence" value="ECO:0007669"/>
    <property type="project" value="InterPro"/>
</dbReference>
<feature type="active site" description="Proton acceptor" evidence="2">
    <location>
        <position position="121"/>
    </location>
</feature>
<feature type="active site" description="Proton donor" evidence="2">
    <location>
        <position position="39"/>
    </location>
</feature>
<keyword evidence="6" id="KW-1185">Reference proteome</keyword>
<dbReference type="HAMAP" id="MF_01940">
    <property type="entry name" value="RNA_CPDase"/>
    <property type="match status" value="1"/>
</dbReference>
<reference evidence="4 5" key="1">
    <citation type="submission" date="2016-11" db="EMBL/GenBank/DDBJ databases">
        <authorList>
            <person name="Jaros S."/>
            <person name="Januszkiewicz K."/>
            <person name="Wedrychowicz H."/>
        </authorList>
    </citation>
    <scope>NUCLEOTIDE SEQUENCE [LARGE SCALE GENOMIC DNA]</scope>
    <source>
        <strain evidence="4 5">DSM 4740</strain>
    </source>
</reference>
<comment type="catalytic activity">
    <reaction evidence="2">
        <text>a 3'-end 2',3'-cyclophospho-ribonucleotide-RNA + H2O = a 3'-end 2'-phospho-ribonucleotide-RNA + H(+)</text>
        <dbReference type="Rhea" id="RHEA:11828"/>
        <dbReference type="Rhea" id="RHEA-COMP:10464"/>
        <dbReference type="Rhea" id="RHEA-COMP:17353"/>
        <dbReference type="ChEBI" id="CHEBI:15377"/>
        <dbReference type="ChEBI" id="CHEBI:15378"/>
        <dbReference type="ChEBI" id="CHEBI:83064"/>
        <dbReference type="ChEBI" id="CHEBI:173113"/>
        <dbReference type="EC" id="3.1.4.58"/>
    </reaction>
</comment>
<feature type="short sequence motif" description="HXTX 2" evidence="2">
    <location>
        <begin position="121"/>
        <end position="124"/>
    </location>
</feature>
<dbReference type="EMBL" id="BJXU01000056">
    <property type="protein sequence ID" value="GEN23746.1"/>
    <property type="molecule type" value="Genomic_DNA"/>
</dbReference>
<dbReference type="GO" id="GO:0008664">
    <property type="term" value="F:RNA 2',3'-cyclic 3'-phosphodiesterase activity"/>
    <property type="evidence" value="ECO:0007669"/>
    <property type="project" value="UniProtKB-EC"/>
</dbReference>
<dbReference type="Gene3D" id="3.90.1140.10">
    <property type="entry name" value="Cyclic phosphodiesterase"/>
    <property type="match status" value="1"/>
</dbReference>
<sequence length="174" mass="19382">MRLFLALSPPNDLRRQLGAQADRLHRVYGGRRIPEANLHLTLAFLGEQSEEQARALSAWLGRMQVAPGNISLDHLGHFRGPGIIWIGPQQTPESLQWLQAEISQGLNDMGINHQPRHFRPHITLLRKASRGPAGSPPDKVRHWSYARVELIQSTLSADGSHYRRLASTPSNASG</sequence>
<dbReference type="GO" id="GO:0016874">
    <property type="term" value="F:ligase activity"/>
    <property type="evidence" value="ECO:0007669"/>
    <property type="project" value="UniProtKB-KW"/>
</dbReference>